<feature type="domain" description="Glycoside hydrolase family 31 TIM barrel" evidence="4">
    <location>
        <begin position="327"/>
        <end position="666"/>
    </location>
</feature>
<dbReference type="PANTHER" id="PTHR46959:SF2">
    <property type="entry name" value="SULFOQUINOVOSIDASE"/>
    <property type="match status" value="1"/>
</dbReference>
<dbReference type="Gene3D" id="2.60.40.1760">
    <property type="entry name" value="glycosyl hydrolase (family 31)"/>
    <property type="match status" value="1"/>
</dbReference>
<dbReference type="GO" id="GO:0005975">
    <property type="term" value="P:carbohydrate metabolic process"/>
    <property type="evidence" value="ECO:0007669"/>
    <property type="project" value="InterPro"/>
</dbReference>
<feature type="domain" description="Glycosyl hydrolase family 31 C-terminal" evidence="6">
    <location>
        <begin position="692"/>
        <end position="782"/>
    </location>
</feature>
<evidence type="ECO:0000259" key="4">
    <source>
        <dbReference type="Pfam" id="PF01055"/>
    </source>
</evidence>
<evidence type="ECO:0008006" key="8">
    <source>
        <dbReference type="Google" id="ProtNLM"/>
    </source>
</evidence>
<feature type="domain" description="Glycoside hydrolase family 31 N-terminal" evidence="5">
    <location>
        <begin position="136"/>
        <end position="258"/>
    </location>
</feature>
<dbReference type="Pfam" id="PF21365">
    <property type="entry name" value="Glyco_hydro_31_3rd"/>
    <property type="match status" value="1"/>
</dbReference>
<dbReference type="CDD" id="cd14752">
    <property type="entry name" value="GH31_N"/>
    <property type="match status" value="1"/>
</dbReference>
<dbReference type="InterPro" id="IPR052990">
    <property type="entry name" value="Sulfoquinovosidase_GH31"/>
</dbReference>
<dbReference type="AlphaFoldDB" id="A0A7S3HKD4"/>
<dbReference type="Gene3D" id="2.60.40.1180">
    <property type="entry name" value="Golgi alpha-mannosidase II"/>
    <property type="match status" value="1"/>
</dbReference>
<evidence type="ECO:0000256" key="1">
    <source>
        <dbReference type="ARBA" id="ARBA00007806"/>
    </source>
</evidence>
<dbReference type="InterPro" id="IPR013780">
    <property type="entry name" value="Glyco_hydro_b"/>
</dbReference>
<evidence type="ECO:0000313" key="7">
    <source>
        <dbReference type="EMBL" id="CAE0297712.1"/>
    </source>
</evidence>
<dbReference type="SUPFAM" id="SSF51011">
    <property type="entry name" value="Glycosyl hydrolase domain"/>
    <property type="match status" value="1"/>
</dbReference>
<dbReference type="InterPro" id="IPR025887">
    <property type="entry name" value="Glyco_hydro_31_N_dom"/>
</dbReference>
<proteinExistence type="inferred from homology"/>
<name>A0A7S3HKD4_9STRA</name>
<dbReference type="SUPFAM" id="SSF51445">
    <property type="entry name" value="(Trans)glycosidases"/>
    <property type="match status" value="1"/>
</dbReference>
<keyword evidence="2" id="KW-0326">Glycosidase</keyword>
<organism evidence="7">
    <name type="scientific">Spumella elongata</name>
    <dbReference type="NCBI Taxonomy" id="89044"/>
    <lineage>
        <taxon>Eukaryota</taxon>
        <taxon>Sar</taxon>
        <taxon>Stramenopiles</taxon>
        <taxon>Ochrophyta</taxon>
        <taxon>Chrysophyceae</taxon>
        <taxon>Chromulinales</taxon>
        <taxon>Chromulinaceae</taxon>
        <taxon>Spumella</taxon>
    </lineage>
</organism>
<dbReference type="InterPro" id="IPR048395">
    <property type="entry name" value="Glyco_hydro_31_C"/>
</dbReference>
<evidence type="ECO:0000259" key="6">
    <source>
        <dbReference type="Pfam" id="PF21365"/>
    </source>
</evidence>
<feature type="chain" id="PRO_5031494061" description="Alpha-glucosidase" evidence="3">
    <location>
        <begin position="21"/>
        <end position="804"/>
    </location>
</feature>
<dbReference type="Gene3D" id="3.20.20.80">
    <property type="entry name" value="Glycosidases"/>
    <property type="match status" value="1"/>
</dbReference>
<dbReference type="InterPro" id="IPR011013">
    <property type="entry name" value="Gal_mutarotase_sf_dom"/>
</dbReference>
<dbReference type="PANTHER" id="PTHR46959">
    <property type="entry name" value="SULFOQUINOVOSIDASE"/>
    <property type="match status" value="1"/>
</dbReference>
<gene>
    <name evidence="7" type="ORF">SELO1098_LOCUS26566</name>
</gene>
<keyword evidence="2" id="KW-0378">Hydrolase</keyword>
<reference evidence="7" key="1">
    <citation type="submission" date="2021-01" db="EMBL/GenBank/DDBJ databases">
        <authorList>
            <person name="Corre E."/>
            <person name="Pelletier E."/>
            <person name="Niang G."/>
            <person name="Scheremetjew M."/>
            <person name="Finn R."/>
            <person name="Kale V."/>
            <person name="Holt S."/>
            <person name="Cochrane G."/>
            <person name="Meng A."/>
            <person name="Brown T."/>
            <person name="Cohen L."/>
        </authorList>
    </citation>
    <scope>NUCLEOTIDE SEQUENCE</scope>
    <source>
        <strain evidence="7">CCAP 955/1</strain>
    </source>
</reference>
<accession>A0A7S3HKD4</accession>
<dbReference type="EMBL" id="HBIC01051770">
    <property type="protein sequence ID" value="CAE0297712.1"/>
    <property type="molecule type" value="Transcribed_RNA"/>
</dbReference>
<dbReference type="Pfam" id="PF13802">
    <property type="entry name" value="Gal_mutarotas_2"/>
    <property type="match status" value="1"/>
</dbReference>
<evidence type="ECO:0000259" key="5">
    <source>
        <dbReference type="Pfam" id="PF13802"/>
    </source>
</evidence>
<sequence length="804" mass="90245">MIRTVSFAVCFALCSILVGATDVKTTVTEFGQYLFTETNVVGHSPHLHIERKNDSKEKSVRLWSTVEGYPFLQLGDAVVPRPPILNGNYQLEETTRFVSDKVTVDTIFKDKDEEKVVIYGQLLAPDMELVAHYTMTFEITALTSEQIQFTVDVRPTDDCKTSIQNPRTFLTYATDADENFYGFGESFSHFNLKGRRVPILVSEQGVGRGEQPITDYLNENVAQGVGGDWYTTYAPKPIYITNHNRTVFLNNSEVSFFDLTATGADGSVAQGLPRVQIEVWSLQLLGYLMQSSTMLGAIEAITELTGRQKVPPAWTQEGAVVGLEGGTANVTSIVDRMYAAGVPMAGIWLQDWVGLQHSWDGDRLIWNWELNMDHYPGWDDMVSLWHTRGTRVLTYMSPFFSDPSAYSNSTTAFRHNFFQEGIANKYFVQNANHTTYLMYSLSIQFAMLDLTNPAAVVWMQDIIINQSVEEGHSSGWMCDFGEYLPFDAVLYSGESAASFHNRFPEEWGALTYRALQEAQRRRAEKTLKHNSLESAHATTGSTLPPIDPADVVYFMRSAWIQSPRYAAVFWLGDQLVSWDSNDGLRSALTGALSSGLVGHAITHSDIGGYTVELDMPEGMNYIRTPELLKRWSEFSAFGFGLFRTHIGSSTSPVDAQVYDSAESMAHFAEFAGIFGQLKEYRLELMQEAAETGHPLVRPLCLHYGYDEAVWNLTEQYLVGTQFLAAPVLYEGATSVNVYFPKFSGSWVHIWSGNEVTVHDTGLTVTVPAPIGFPPVFYRKGSVHGMQLRNYLIKMNYTQGYLWEY</sequence>
<protein>
    <recommendedName>
        <fullName evidence="8">Alpha-glucosidase</fullName>
    </recommendedName>
</protein>
<keyword evidence="3" id="KW-0732">Signal</keyword>
<evidence type="ECO:0000256" key="2">
    <source>
        <dbReference type="RuleBase" id="RU361185"/>
    </source>
</evidence>
<dbReference type="GO" id="GO:0004553">
    <property type="term" value="F:hydrolase activity, hydrolyzing O-glycosyl compounds"/>
    <property type="evidence" value="ECO:0007669"/>
    <property type="project" value="InterPro"/>
</dbReference>
<dbReference type="InterPro" id="IPR000322">
    <property type="entry name" value="Glyco_hydro_31_TIM"/>
</dbReference>
<evidence type="ECO:0000256" key="3">
    <source>
        <dbReference type="SAM" id="SignalP"/>
    </source>
</evidence>
<comment type="similarity">
    <text evidence="1 2">Belongs to the glycosyl hydrolase 31 family.</text>
</comment>
<feature type="signal peptide" evidence="3">
    <location>
        <begin position="1"/>
        <end position="20"/>
    </location>
</feature>
<dbReference type="GO" id="GO:0030246">
    <property type="term" value="F:carbohydrate binding"/>
    <property type="evidence" value="ECO:0007669"/>
    <property type="project" value="InterPro"/>
</dbReference>
<dbReference type="InterPro" id="IPR017853">
    <property type="entry name" value="GH"/>
</dbReference>
<dbReference type="SUPFAM" id="SSF74650">
    <property type="entry name" value="Galactose mutarotase-like"/>
    <property type="match status" value="1"/>
</dbReference>
<dbReference type="Pfam" id="PF01055">
    <property type="entry name" value="Glyco_hydro_31_2nd"/>
    <property type="match status" value="1"/>
</dbReference>